<dbReference type="InterPro" id="IPR011009">
    <property type="entry name" value="Kinase-like_dom_sf"/>
</dbReference>
<evidence type="ECO:0000256" key="16">
    <source>
        <dbReference type="ARBA" id="ARBA00023054"/>
    </source>
</evidence>
<keyword evidence="10" id="KW-0551">Lipid droplet</keyword>
<evidence type="ECO:0000313" key="28">
    <source>
        <dbReference type="Proteomes" id="UP000694568"/>
    </source>
</evidence>
<keyword evidence="8" id="KW-0963">Cytoplasm</keyword>
<dbReference type="Ensembl" id="ENSSLUT00000056222.1">
    <property type="protein sequence ID" value="ENSSLUP00000054616.1"/>
    <property type="gene ID" value="ENSSLUG00000023366.1"/>
</dbReference>
<evidence type="ECO:0000256" key="13">
    <source>
        <dbReference type="ARBA" id="ARBA00022763"/>
    </source>
</evidence>
<feature type="region of interest" description="Disordered" evidence="25">
    <location>
        <begin position="562"/>
        <end position="593"/>
    </location>
</feature>
<reference evidence="27" key="2">
    <citation type="submission" date="2025-09" db="UniProtKB">
        <authorList>
            <consortium name="Ensembl"/>
        </authorList>
    </citation>
    <scope>IDENTIFICATION</scope>
</reference>
<dbReference type="PANTHER" id="PTHR47167:SF10">
    <property type="entry name" value="SERINE_THREONINE-PROTEIN KINASE TAO3"/>
    <property type="match status" value="1"/>
</dbReference>
<feature type="coiled-coil region" evidence="24">
    <location>
        <begin position="755"/>
        <end position="812"/>
    </location>
</feature>
<evidence type="ECO:0000256" key="12">
    <source>
        <dbReference type="ARBA" id="ARBA00022741"/>
    </source>
</evidence>
<evidence type="ECO:0000256" key="5">
    <source>
        <dbReference type="ARBA" id="ARBA00008874"/>
    </source>
</evidence>
<keyword evidence="11" id="KW-0808">Transferase</keyword>
<feature type="region of interest" description="Disordered" evidence="25">
    <location>
        <begin position="320"/>
        <end position="365"/>
    </location>
</feature>
<evidence type="ECO:0000256" key="20">
    <source>
        <dbReference type="ARBA" id="ARBA00043013"/>
    </source>
</evidence>
<evidence type="ECO:0000256" key="9">
    <source>
        <dbReference type="ARBA" id="ARBA00022527"/>
    </source>
</evidence>
<dbReference type="GO" id="GO:0006281">
    <property type="term" value="P:DNA repair"/>
    <property type="evidence" value="ECO:0007669"/>
    <property type="project" value="UniProtKB-KW"/>
</dbReference>
<dbReference type="InterPro" id="IPR000719">
    <property type="entry name" value="Prot_kinase_dom"/>
</dbReference>
<feature type="domain" description="Protein kinase" evidence="26">
    <location>
        <begin position="28"/>
        <end position="281"/>
    </location>
</feature>
<evidence type="ECO:0000256" key="11">
    <source>
        <dbReference type="ARBA" id="ARBA00022679"/>
    </source>
</evidence>
<evidence type="ECO:0000256" key="3">
    <source>
        <dbReference type="ARBA" id="ARBA00004496"/>
    </source>
</evidence>
<keyword evidence="14" id="KW-0418">Kinase</keyword>
<comment type="similarity">
    <text evidence="5">Belongs to the protein kinase superfamily. STE Ser/Thr protein kinase family. STE20 subfamily.</text>
</comment>
<dbReference type="GO" id="GO:0051493">
    <property type="term" value="P:regulation of cytoskeleton organization"/>
    <property type="evidence" value="ECO:0007669"/>
    <property type="project" value="TreeGrafter"/>
</dbReference>
<dbReference type="FunFam" id="3.30.200.20:FF:000029">
    <property type="entry name" value="Serine/threonine-protein kinase TAO2, putative"/>
    <property type="match status" value="1"/>
</dbReference>
<dbReference type="PROSITE" id="PS00108">
    <property type="entry name" value="PROTEIN_KINASE_ST"/>
    <property type="match status" value="1"/>
</dbReference>
<dbReference type="PROSITE" id="PS50011">
    <property type="entry name" value="PROTEIN_KINASE_DOM"/>
    <property type="match status" value="1"/>
</dbReference>
<feature type="coiled-coil region" evidence="24">
    <location>
        <begin position="458"/>
        <end position="511"/>
    </location>
</feature>
<comment type="catalytic activity">
    <reaction evidence="22">
        <text>L-seryl-[protein] + ATP = O-phospho-L-seryl-[protein] + ADP + H(+)</text>
        <dbReference type="Rhea" id="RHEA:17989"/>
        <dbReference type="Rhea" id="RHEA-COMP:9863"/>
        <dbReference type="Rhea" id="RHEA-COMP:11604"/>
        <dbReference type="ChEBI" id="CHEBI:15378"/>
        <dbReference type="ChEBI" id="CHEBI:29999"/>
        <dbReference type="ChEBI" id="CHEBI:30616"/>
        <dbReference type="ChEBI" id="CHEBI:83421"/>
        <dbReference type="ChEBI" id="CHEBI:456216"/>
        <dbReference type="EC" id="2.7.11.1"/>
    </reaction>
</comment>
<evidence type="ECO:0000256" key="8">
    <source>
        <dbReference type="ARBA" id="ARBA00022490"/>
    </source>
</evidence>
<feature type="binding site" evidence="23">
    <location>
        <position position="58"/>
    </location>
    <ligand>
        <name>ATP</name>
        <dbReference type="ChEBI" id="CHEBI:30616"/>
    </ligand>
</feature>
<dbReference type="SMART" id="SM00220">
    <property type="entry name" value="S_TKc"/>
    <property type="match status" value="1"/>
</dbReference>
<dbReference type="PANTHER" id="PTHR47167">
    <property type="entry name" value="SERINE/THREONINE-PROTEIN KINASE TAO1-LIKE PROTEIN"/>
    <property type="match status" value="1"/>
</dbReference>
<evidence type="ECO:0000256" key="19">
    <source>
        <dbReference type="ARBA" id="ARBA00040009"/>
    </source>
</evidence>
<evidence type="ECO:0000256" key="22">
    <source>
        <dbReference type="ARBA" id="ARBA00048679"/>
    </source>
</evidence>
<dbReference type="EC" id="2.7.11.1" evidence="6"/>
<protein>
    <recommendedName>
        <fullName evidence="19">Serine/threonine-protein kinase TAO3</fullName>
        <ecNumber evidence="6">2.7.11.1</ecNumber>
    </recommendedName>
    <alternativeName>
        <fullName evidence="20">Thousand and one amino acid protein 3</fullName>
    </alternativeName>
</protein>
<dbReference type="PROSITE" id="PS00107">
    <property type="entry name" value="PROTEIN_KINASE_ATP"/>
    <property type="match status" value="1"/>
</dbReference>
<evidence type="ECO:0000256" key="24">
    <source>
        <dbReference type="SAM" id="Coils"/>
    </source>
</evidence>
<dbReference type="InterPro" id="IPR051234">
    <property type="entry name" value="TAO_STE20_kinase"/>
</dbReference>
<dbReference type="InterPro" id="IPR008271">
    <property type="entry name" value="Ser/Thr_kinase_AS"/>
</dbReference>
<evidence type="ECO:0000256" key="18">
    <source>
        <dbReference type="ARBA" id="ARBA00023204"/>
    </source>
</evidence>
<accession>A0A8D0AIW0</accession>
<dbReference type="FunFam" id="1.10.510.10:FF:000030">
    <property type="entry name" value="Serine/threonine-protein kinase TAO2, putative"/>
    <property type="match status" value="1"/>
</dbReference>
<evidence type="ECO:0000256" key="25">
    <source>
        <dbReference type="SAM" id="MobiDB-lite"/>
    </source>
</evidence>
<evidence type="ECO:0000256" key="14">
    <source>
        <dbReference type="ARBA" id="ARBA00022777"/>
    </source>
</evidence>
<dbReference type="Pfam" id="PF00069">
    <property type="entry name" value="Pkinase"/>
    <property type="match status" value="1"/>
</dbReference>
<dbReference type="GO" id="GO:0004674">
    <property type="term" value="F:protein serine/threonine kinase activity"/>
    <property type="evidence" value="ECO:0007669"/>
    <property type="project" value="UniProtKB-KW"/>
</dbReference>
<comment type="catalytic activity">
    <reaction evidence="21">
        <text>L-threonyl-[protein] + ATP = O-phospho-L-threonyl-[protein] + ADP + H(+)</text>
        <dbReference type="Rhea" id="RHEA:46608"/>
        <dbReference type="Rhea" id="RHEA-COMP:11060"/>
        <dbReference type="Rhea" id="RHEA-COMP:11605"/>
        <dbReference type="ChEBI" id="CHEBI:15378"/>
        <dbReference type="ChEBI" id="CHEBI:30013"/>
        <dbReference type="ChEBI" id="CHEBI:30616"/>
        <dbReference type="ChEBI" id="CHEBI:61977"/>
        <dbReference type="ChEBI" id="CHEBI:456216"/>
        <dbReference type="EC" id="2.7.11.1"/>
    </reaction>
</comment>
<proteinExistence type="inferred from homology"/>
<evidence type="ECO:0000256" key="15">
    <source>
        <dbReference type="ARBA" id="ARBA00022840"/>
    </source>
</evidence>
<evidence type="ECO:0000256" key="6">
    <source>
        <dbReference type="ARBA" id="ARBA00012513"/>
    </source>
</evidence>
<organism evidence="27 28">
    <name type="scientific">Sander lucioperca</name>
    <name type="common">Pike-perch</name>
    <name type="synonym">Perca lucioperca</name>
    <dbReference type="NCBI Taxonomy" id="283035"/>
    <lineage>
        <taxon>Eukaryota</taxon>
        <taxon>Metazoa</taxon>
        <taxon>Chordata</taxon>
        <taxon>Craniata</taxon>
        <taxon>Vertebrata</taxon>
        <taxon>Euteleostomi</taxon>
        <taxon>Actinopterygii</taxon>
        <taxon>Neopterygii</taxon>
        <taxon>Teleostei</taxon>
        <taxon>Neoteleostei</taxon>
        <taxon>Acanthomorphata</taxon>
        <taxon>Eupercaria</taxon>
        <taxon>Perciformes</taxon>
        <taxon>Percoidei</taxon>
        <taxon>Percidae</taxon>
        <taxon>Luciopercinae</taxon>
        <taxon>Sander</taxon>
    </lineage>
</organism>
<evidence type="ECO:0000256" key="1">
    <source>
        <dbReference type="ARBA" id="ARBA00004202"/>
    </source>
</evidence>
<name>A0A8D0AIW0_SANLU</name>
<dbReference type="Gene3D" id="3.30.200.20">
    <property type="entry name" value="Phosphorylase Kinase, domain 1"/>
    <property type="match status" value="1"/>
</dbReference>
<evidence type="ECO:0000256" key="2">
    <source>
        <dbReference type="ARBA" id="ARBA00004285"/>
    </source>
</evidence>
<keyword evidence="17" id="KW-0472">Membrane</keyword>
<dbReference type="GO" id="GO:0005524">
    <property type="term" value="F:ATP binding"/>
    <property type="evidence" value="ECO:0007669"/>
    <property type="project" value="UniProtKB-UniRule"/>
</dbReference>
<gene>
    <name evidence="27" type="primary">taok3a</name>
</gene>
<comment type="subcellular location">
    <subcellularLocation>
        <location evidence="1">Cell membrane</location>
        <topology evidence="1">Peripheral membrane protein</topology>
    </subcellularLocation>
    <subcellularLocation>
        <location evidence="3">Cytoplasm</location>
    </subcellularLocation>
    <subcellularLocation>
        <location evidence="4">Lipid droplet</location>
    </subcellularLocation>
    <subcellularLocation>
        <location evidence="2">Membrane raft</location>
    </subcellularLocation>
</comment>
<dbReference type="AlphaFoldDB" id="A0A8D0AIW0"/>
<evidence type="ECO:0000256" key="23">
    <source>
        <dbReference type="PROSITE-ProRule" id="PRU10141"/>
    </source>
</evidence>
<keyword evidence="12 23" id="KW-0547">Nucleotide-binding</keyword>
<evidence type="ECO:0000256" key="21">
    <source>
        <dbReference type="ARBA" id="ARBA00047899"/>
    </source>
</evidence>
<evidence type="ECO:0000256" key="10">
    <source>
        <dbReference type="ARBA" id="ARBA00022677"/>
    </source>
</evidence>
<keyword evidence="7" id="KW-1003">Cell membrane</keyword>
<evidence type="ECO:0000256" key="4">
    <source>
        <dbReference type="ARBA" id="ARBA00004502"/>
    </source>
</evidence>
<dbReference type="Proteomes" id="UP000694568">
    <property type="component" value="Unplaced"/>
</dbReference>
<dbReference type="GeneTree" id="ENSGT00940000155735"/>
<reference evidence="27" key="1">
    <citation type="submission" date="2025-08" db="UniProtKB">
        <authorList>
            <consortium name="Ensembl"/>
        </authorList>
    </citation>
    <scope>IDENTIFICATION</scope>
</reference>
<keyword evidence="28" id="KW-1185">Reference proteome</keyword>
<keyword evidence="13" id="KW-0227">DNA damage</keyword>
<dbReference type="GO" id="GO:0005737">
    <property type="term" value="C:cytoplasm"/>
    <property type="evidence" value="ECO:0007669"/>
    <property type="project" value="UniProtKB-SubCell"/>
</dbReference>
<sequence length="940" mass="109693">MPSSTRKGVPKDPELADLFFKDDPEDVFCDLHEIGHGSFGAVYFARNSYSNEVVAIKKMSYNGKQTTEKWQDIIKEVKFLGQLRHPNTIEYKGCYLKENTAWLVMEYCLGSASDLLEVHKKPLQEMEIAAITHGALLGLAYLHSHNMIHRDVKAGNILLTELGQVKLADFGSASIASPANSFVGTPYWMAPEVILAMDEGQYEGKVDIWSLGITCIELAERKPPLFNMNAMSALYHIAQNDSPTLQSNEWSDPFRSFVDYCLLKIPQDRPSSGELLRHDFVRRERSPRILIDLIQRTKDAVRELDNLQYRKMKKILYQEKHNGPMGESQEEEEDSEAASCKMNSLGSNHSIPSTSVSTGSQSSSVNSMQEVLDDSCSDMTMMHPQDYSSTLESSPHTKKVKVRVEGLDGGREYLLNYLVFGVIKNYLLQRSHLLTFLSQQVTKQIHEHEQESELREQMSGYKRMRRQHQKQLIALENKLKAEMDEHRLKLQKEVETQANNAYIELEKLAKRHTVHSEKETKTALADEKKFQQQIVAQQKKELTTFLDNQKKQYKLCKEKIKEEMNEDHSTPKKEKQERLSKHKENMQHSQAEEEAHLLSQQRVFYDRNCRAFKRKVMIKKHDLEQEQIREELNKKKTQKEMEHAMLIRHDESMQELEYRQLKTLQKLRMDLIRLQHQTELENQIEYNNRRERELHRKHVLELRQQPKNLKALELQIKKQFQDTCKVQTKQYKALRHHQMEVTPKAEHKTVLKALKDEQTRKLAILAEQYEQSINEMMASQALRLDEAQEAECQALRQQLQQEMELLNAYQSKIKMQTEAQHEREQQKLEQKVSLRRAHLEQKIEEELVSIQKERTDRIKHLLERQERETDSFDMESMRLGFELMAGFSAPNLPPPPCLSWCHKMTKKYAGKLPVVMFFGKNNDNVVTVFLVSCAMMTLLL</sequence>
<dbReference type="GO" id="GO:0045121">
    <property type="term" value="C:membrane raft"/>
    <property type="evidence" value="ECO:0007669"/>
    <property type="project" value="UniProtKB-SubCell"/>
</dbReference>
<keyword evidence="18" id="KW-0234">DNA repair</keyword>
<keyword evidence="15 23" id="KW-0067">ATP-binding</keyword>
<dbReference type="GO" id="GO:0005811">
    <property type="term" value="C:lipid droplet"/>
    <property type="evidence" value="ECO:0007669"/>
    <property type="project" value="UniProtKB-SubCell"/>
</dbReference>
<dbReference type="Gene3D" id="1.10.510.10">
    <property type="entry name" value="Transferase(Phosphotransferase) domain 1"/>
    <property type="match status" value="1"/>
</dbReference>
<evidence type="ECO:0000256" key="17">
    <source>
        <dbReference type="ARBA" id="ARBA00023136"/>
    </source>
</evidence>
<evidence type="ECO:0000256" key="7">
    <source>
        <dbReference type="ARBA" id="ARBA00022475"/>
    </source>
</evidence>
<evidence type="ECO:0000313" key="27">
    <source>
        <dbReference type="Ensembl" id="ENSSLUP00000054616.1"/>
    </source>
</evidence>
<dbReference type="InterPro" id="IPR017441">
    <property type="entry name" value="Protein_kinase_ATP_BS"/>
</dbReference>
<keyword evidence="9" id="KW-0723">Serine/threonine-protein kinase</keyword>
<feature type="compositionally biased region" description="Low complexity" evidence="25">
    <location>
        <begin position="350"/>
        <end position="365"/>
    </location>
</feature>
<dbReference type="GO" id="GO:0005886">
    <property type="term" value="C:plasma membrane"/>
    <property type="evidence" value="ECO:0007669"/>
    <property type="project" value="UniProtKB-SubCell"/>
</dbReference>
<keyword evidence="16 24" id="KW-0175">Coiled coil</keyword>
<dbReference type="SUPFAM" id="SSF56112">
    <property type="entry name" value="Protein kinase-like (PK-like)"/>
    <property type="match status" value="1"/>
</dbReference>
<evidence type="ECO:0000259" key="26">
    <source>
        <dbReference type="PROSITE" id="PS50011"/>
    </source>
</evidence>